<protein>
    <submittedName>
        <fullName evidence="3">Glyoxalase</fullName>
    </submittedName>
</protein>
<evidence type="ECO:0000313" key="3">
    <source>
        <dbReference type="EMBL" id="OXM17250.1"/>
    </source>
</evidence>
<dbReference type="InterPro" id="IPR051785">
    <property type="entry name" value="MMCE/EMCE_epimerase"/>
</dbReference>
<dbReference type="InterPro" id="IPR029068">
    <property type="entry name" value="Glyas_Bleomycin-R_OHBP_Dase"/>
</dbReference>
<dbReference type="RefSeq" id="WP_089524325.1">
    <property type="nucleotide sequence ID" value="NZ_NMUQ01000001.1"/>
</dbReference>
<reference evidence="3 4" key="1">
    <citation type="submission" date="2017-07" db="EMBL/GenBank/DDBJ databases">
        <title>Paenibacillus herberti R33 genome sequencing and assembly.</title>
        <authorList>
            <person name="Su W."/>
        </authorList>
    </citation>
    <scope>NUCLEOTIDE SEQUENCE [LARGE SCALE GENOMIC DNA]</scope>
    <source>
        <strain evidence="3 4">R33</strain>
    </source>
</reference>
<dbReference type="GO" id="GO:0004493">
    <property type="term" value="F:methylmalonyl-CoA epimerase activity"/>
    <property type="evidence" value="ECO:0007669"/>
    <property type="project" value="TreeGrafter"/>
</dbReference>
<dbReference type="GO" id="GO:0046491">
    <property type="term" value="P:L-methylmalonyl-CoA metabolic process"/>
    <property type="evidence" value="ECO:0007669"/>
    <property type="project" value="TreeGrafter"/>
</dbReference>
<dbReference type="InterPro" id="IPR037523">
    <property type="entry name" value="VOC_core"/>
</dbReference>
<dbReference type="PANTHER" id="PTHR43048">
    <property type="entry name" value="METHYLMALONYL-COA EPIMERASE"/>
    <property type="match status" value="1"/>
</dbReference>
<dbReference type="PROSITE" id="PS51819">
    <property type="entry name" value="VOC"/>
    <property type="match status" value="1"/>
</dbReference>
<dbReference type="InterPro" id="IPR004360">
    <property type="entry name" value="Glyas_Fos-R_dOase_dom"/>
</dbReference>
<dbReference type="OrthoDB" id="371072at2"/>
<dbReference type="GO" id="GO:0046872">
    <property type="term" value="F:metal ion binding"/>
    <property type="evidence" value="ECO:0007669"/>
    <property type="project" value="UniProtKB-KW"/>
</dbReference>
<evidence type="ECO:0000256" key="1">
    <source>
        <dbReference type="ARBA" id="ARBA00022723"/>
    </source>
</evidence>
<gene>
    <name evidence="3" type="ORF">CGZ75_11760</name>
</gene>
<dbReference type="SUPFAM" id="SSF54593">
    <property type="entry name" value="Glyoxalase/Bleomycin resistance protein/Dihydroxybiphenyl dioxygenase"/>
    <property type="match status" value="1"/>
</dbReference>
<sequence length="133" mass="15065">MAVRKIEHIGIMTANLEASIEFYKRVLGMEHTYNLPHPNGLIRLAFLRFPGSQETEIELVEGYNSELPIEGKVHHIAFTVDNIEEEYERLKRMGLPQLDSELSSLSNGARYFFFSGPDGERLELFQPGSAPGL</sequence>
<keyword evidence="4" id="KW-1185">Reference proteome</keyword>
<dbReference type="PANTHER" id="PTHR43048:SF3">
    <property type="entry name" value="METHYLMALONYL-COA EPIMERASE, MITOCHONDRIAL"/>
    <property type="match status" value="1"/>
</dbReference>
<dbReference type="CDD" id="cd06587">
    <property type="entry name" value="VOC"/>
    <property type="match status" value="1"/>
</dbReference>
<dbReference type="EMBL" id="NMUQ01000001">
    <property type="protein sequence ID" value="OXM17250.1"/>
    <property type="molecule type" value="Genomic_DNA"/>
</dbReference>
<dbReference type="AlphaFoldDB" id="A0A229P583"/>
<evidence type="ECO:0000313" key="4">
    <source>
        <dbReference type="Proteomes" id="UP000215145"/>
    </source>
</evidence>
<dbReference type="Gene3D" id="3.10.180.10">
    <property type="entry name" value="2,3-Dihydroxybiphenyl 1,2-Dioxygenase, domain 1"/>
    <property type="match status" value="1"/>
</dbReference>
<accession>A0A229P583</accession>
<keyword evidence="1" id="KW-0479">Metal-binding</keyword>
<comment type="caution">
    <text evidence="3">The sequence shown here is derived from an EMBL/GenBank/DDBJ whole genome shotgun (WGS) entry which is preliminary data.</text>
</comment>
<feature type="domain" description="VOC" evidence="2">
    <location>
        <begin position="5"/>
        <end position="127"/>
    </location>
</feature>
<name>A0A229P583_9BACL</name>
<organism evidence="3 4">
    <name type="scientific">Paenibacillus herberti</name>
    <dbReference type="NCBI Taxonomy" id="1619309"/>
    <lineage>
        <taxon>Bacteria</taxon>
        <taxon>Bacillati</taxon>
        <taxon>Bacillota</taxon>
        <taxon>Bacilli</taxon>
        <taxon>Bacillales</taxon>
        <taxon>Paenibacillaceae</taxon>
        <taxon>Paenibacillus</taxon>
    </lineage>
</organism>
<dbReference type="Proteomes" id="UP000215145">
    <property type="component" value="Unassembled WGS sequence"/>
</dbReference>
<dbReference type="Pfam" id="PF00903">
    <property type="entry name" value="Glyoxalase"/>
    <property type="match status" value="1"/>
</dbReference>
<evidence type="ECO:0000259" key="2">
    <source>
        <dbReference type="PROSITE" id="PS51819"/>
    </source>
</evidence>
<proteinExistence type="predicted"/>